<evidence type="ECO:0000259" key="13">
    <source>
        <dbReference type="Pfam" id="PF08323"/>
    </source>
</evidence>
<protein>
    <recommendedName>
        <fullName evidence="6 11">Glycogen synthase</fullName>
        <ecNumber evidence="5 11">2.4.1.21</ecNumber>
    </recommendedName>
    <alternativeName>
        <fullName evidence="10 11">Starch [bacterial glycogen] synthase</fullName>
    </alternativeName>
</protein>
<sequence length="480" mass="51835">MRVLHVCAELFPLLKTGGLADVAGALPLALGDLGCDVRVLLPGFPAILAGLNIQGEVATVNSMAGPIRILFGHTASGIAVYVIDAPHCFDRPGSPYLDVGQQPYSDNHLRFALLGWVAAQLASGLDPYWRAELVHAHDWHAGLVPAYLVAAGRPAKSVFTVHNLAYQGVFPPSAFASLELPPEFFSLEGIEFHGKISFMKAGLYFCDHISTVSPRYASEITHDEQGCGLDGLLRTRKADLTGILNGVDDQVWNPSLDPLIAANYSVEKTQGKAKCKLDMQTRMGLDQTSDQPLFAVVSRLTEQKGLHLVLAALDEITSRGGQFVLLGGGDAALEDAFKAAAAANPAQIAVQIGYDEDCSHRIMAAADVLLVPSRFEPCGLTQLYALKYGALPLVRRVGGLADTVIDCSLENLEDASATGFVFDDFNAASLSRALRRAFILWHRTKDWKIVRRSAMQADFGWSAAATQYMALYEKLIGEIR</sequence>
<reference evidence="14 15" key="1">
    <citation type="submission" date="2018-01" db="EMBL/GenBank/DDBJ databases">
        <title>Genome sequence of Iodobacter sp. strain PCH194 isolated from Indian Trans-Himalaya.</title>
        <authorList>
            <person name="Kumar V."/>
            <person name="Thakur V."/>
            <person name="Kumar S."/>
            <person name="Singh D."/>
        </authorList>
    </citation>
    <scope>NUCLEOTIDE SEQUENCE [LARGE SCALE GENOMIC DNA]</scope>
    <source>
        <strain evidence="14 15">PCH194</strain>
    </source>
</reference>
<dbReference type="Pfam" id="PF00534">
    <property type="entry name" value="Glycos_transf_1"/>
    <property type="match status" value="1"/>
</dbReference>
<evidence type="ECO:0000313" key="15">
    <source>
        <dbReference type="Proteomes" id="UP000515917"/>
    </source>
</evidence>
<dbReference type="KEGG" id="ifl:C1H71_14815"/>
<dbReference type="PANTHER" id="PTHR45825:SF11">
    <property type="entry name" value="ALPHA AMYLASE DOMAIN-CONTAINING PROTEIN"/>
    <property type="match status" value="1"/>
</dbReference>
<dbReference type="InterPro" id="IPR001296">
    <property type="entry name" value="Glyco_trans_1"/>
</dbReference>
<evidence type="ECO:0000256" key="2">
    <source>
        <dbReference type="ARBA" id="ARBA00002764"/>
    </source>
</evidence>
<evidence type="ECO:0000256" key="6">
    <source>
        <dbReference type="ARBA" id="ARBA00019935"/>
    </source>
</evidence>
<evidence type="ECO:0000256" key="1">
    <source>
        <dbReference type="ARBA" id="ARBA00001478"/>
    </source>
</evidence>
<dbReference type="FunFam" id="3.40.50.2000:FF:000011">
    <property type="entry name" value="Glycogen synthase"/>
    <property type="match status" value="1"/>
</dbReference>
<comment type="pathway">
    <text evidence="3 11">Glycan biosynthesis; glycogen biosynthesis.</text>
</comment>
<dbReference type="FunFam" id="3.40.50.2000:FF:000008">
    <property type="entry name" value="Glycogen synthase"/>
    <property type="match status" value="1"/>
</dbReference>
<dbReference type="InterPro" id="IPR013534">
    <property type="entry name" value="Starch_synth_cat_dom"/>
</dbReference>
<dbReference type="CDD" id="cd03791">
    <property type="entry name" value="GT5_Glycogen_synthase_DULL1-like"/>
    <property type="match status" value="1"/>
</dbReference>
<feature type="binding site" evidence="11">
    <location>
        <position position="15"/>
    </location>
    <ligand>
        <name>ADP-alpha-D-glucose</name>
        <dbReference type="ChEBI" id="CHEBI:57498"/>
    </ligand>
</feature>
<comment type="function">
    <text evidence="2 11">Synthesizes alpha-1,4-glucan chains using ADP-glucose.</text>
</comment>
<dbReference type="AlphaFoldDB" id="A0A7G3GBZ3"/>
<proteinExistence type="inferred from homology"/>
<evidence type="ECO:0000259" key="12">
    <source>
        <dbReference type="Pfam" id="PF00534"/>
    </source>
</evidence>
<gene>
    <name evidence="11" type="primary">glgA</name>
    <name evidence="14" type="ORF">C1H71_14815</name>
</gene>
<dbReference type="HAMAP" id="MF_00484">
    <property type="entry name" value="Glycogen_synth"/>
    <property type="match status" value="1"/>
</dbReference>
<evidence type="ECO:0000256" key="8">
    <source>
        <dbReference type="ARBA" id="ARBA00022679"/>
    </source>
</evidence>
<evidence type="ECO:0000256" key="10">
    <source>
        <dbReference type="ARBA" id="ARBA00031722"/>
    </source>
</evidence>
<dbReference type="GO" id="GO:0005978">
    <property type="term" value="P:glycogen biosynthetic process"/>
    <property type="evidence" value="ECO:0007669"/>
    <property type="project" value="UniProtKB-UniRule"/>
</dbReference>
<evidence type="ECO:0000256" key="3">
    <source>
        <dbReference type="ARBA" id="ARBA00004964"/>
    </source>
</evidence>
<dbReference type="PANTHER" id="PTHR45825">
    <property type="entry name" value="GRANULE-BOUND STARCH SYNTHASE 1, CHLOROPLASTIC/AMYLOPLASTIC"/>
    <property type="match status" value="1"/>
</dbReference>
<dbReference type="InterPro" id="IPR011835">
    <property type="entry name" value="GS/SS"/>
</dbReference>
<comment type="similarity">
    <text evidence="4 11">Belongs to the glycosyltransferase 1 family. Bacterial/plant glycogen synthase subfamily.</text>
</comment>
<name>A0A7G3GBZ3_9NEIS</name>
<organism evidence="14 15">
    <name type="scientific">Iodobacter fluviatilis</name>
    <dbReference type="NCBI Taxonomy" id="537"/>
    <lineage>
        <taxon>Bacteria</taxon>
        <taxon>Pseudomonadati</taxon>
        <taxon>Pseudomonadota</taxon>
        <taxon>Betaproteobacteria</taxon>
        <taxon>Neisseriales</taxon>
        <taxon>Chitinibacteraceae</taxon>
        <taxon>Iodobacter</taxon>
    </lineage>
</organism>
<evidence type="ECO:0000256" key="7">
    <source>
        <dbReference type="ARBA" id="ARBA00022676"/>
    </source>
</evidence>
<dbReference type="NCBIfam" id="NF001899">
    <property type="entry name" value="PRK00654.1-2"/>
    <property type="match status" value="1"/>
</dbReference>
<evidence type="ECO:0000313" key="14">
    <source>
        <dbReference type="EMBL" id="QBC44674.1"/>
    </source>
</evidence>
<evidence type="ECO:0000256" key="9">
    <source>
        <dbReference type="ARBA" id="ARBA00023056"/>
    </source>
</evidence>
<dbReference type="GO" id="GO:0009011">
    <property type="term" value="F:alpha-1,4-glucan glucosyltransferase (ADP-glucose donor) activity"/>
    <property type="evidence" value="ECO:0007669"/>
    <property type="project" value="UniProtKB-UniRule"/>
</dbReference>
<keyword evidence="15" id="KW-1185">Reference proteome</keyword>
<dbReference type="RefSeq" id="WP_130107205.1">
    <property type="nucleotide sequence ID" value="NZ_CP025781.1"/>
</dbReference>
<comment type="catalytic activity">
    <reaction evidence="1 11">
        <text>[(1-&gt;4)-alpha-D-glucosyl](n) + ADP-alpha-D-glucose = [(1-&gt;4)-alpha-D-glucosyl](n+1) + ADP + H(+)</text>
        <dbReference type="Rhea" id="RHEA:18189"/>
        <dbReference type="Rhea" id="RHEA-COMP:9584"/>
        <dbReference type="Rhea" id="RHEA-COMP:9587"/>
        <dbReference type="ChEBI" id="CHEBI:15378"/>
        <dbReference type="ChEBI" id="CHEBI:15444"/>
        <dbReference type="ChEBI" id="CHEBI:57498"/>
        <dbReference type="ChEBI" id="CHEBI:456216"/>
        <dbReference type="EC" id="2.4.1.21"/>
    </reaction>
</comment>
<feature type="domain" description="Starch synthase catalytic" evidence="13">
    <location>
        <begin position="2"/>
        <end position="234"/>
    </location>
</feature>
<dbReference type="GO" id="GO:0005829">
    <property type="term" value="C:cytosol"/>
    <property type="evidence" value="ECO:0007669"/>
    <property type="project" value="TreeGrafter"/>
</dbReference>
<evidence type="ECO:0000256" key="11">
    <source>
        <dbReference type="HAMAP-Rule" id="MF_00484"/>
    </source>
</evidence>
<dbReference type="UniPathway" id="UPA00164"/>
<evidence type="ECO:0000256" key="4">
    <source>
        <dbReference type="ARBA" id="ARBA00010281"/>
    </source>
</evidence>
<keyword evidence="9 11" id="KW-0320">Glycogen biosynthesis</keyword>
<dbReference type="Gene3D" id="3.40.50.2000">
    <property type="entry name" value="Glycogen Phosphorylase B"/>
    <property type="match status" value="2"/>
</dbReference>
<feature type="domain" description="Glycosyl transferase family 1" evidence="12">
    <location>
        <begin position="289"/>
        <end position="439"/>
    </location>
</feature>
<dbReference type="EC" id="2.4.1.21" evidence="5 11"/>
<evidence type="ECO:0000256" key="5">
    <source>
        <dbReference type="ARBA" id="ARBA00012588"/>
    </source>
</evidence>
<dbReference type="Pfam" id="PF08323">
    <property type="entry name" value="Glyco_transf_5"/>
    <property type="match status" value="1"/>
</dbReference>
<dbReference type="GO" id="GO:0004373">
    <property type="term" value="F:alpha-1,4-glucan glucosyltransferase (UDP-glucose donor) activity"/>
    <property type="evidence" value="ECO:0007669"/>
    <property type="project" value="InterPro"/>
</dbReference>
<dbReference type="EMBL" id="CP025781">
    <property type="protein sequence ID" value="QBC44674.1"/>
    <property type="molecule type" value="Genomic_DNA"/>
</dbReference>
<dbReference type="NCBIfam" id="TIGR02095">
    <property type="entry name" value="glgA"/>
    <property type="match status" value="1"/>
</dbReference>
<dbReference type="SUPFAM" id="SSF53756">
    <property type="entry name" value="UDP-Glycosyltransferase/glycogen phosphorylase"/>
    <property type="match status" value="1"/>
</dbReference>
<keyword evidence="7 11" id="KW-0328">Glycosyltransferase</keyword>
<keyword evidence="8 11" id="KW-0808">Transferase</keyword>
<accession>A0A7G3GBZ3</accession>
<dbReference type="Proteomes" id="UP000515917">
    <property type="component" value="Chromosome"/>
</dbReference>